<sequence>MSTINVLRYSALGLGLVVGFKTDWSLRSAAKRKKQELEYQEQVKLIEEARAEYAKLYSPMIAKQGNVDFEDPNLDYAAVIMNAVTSLKST</sequence>
<evidence type="ECO:0000256" key="7">
    <source>
        <dbReference type="ARBA" id="ARBA00023065"/>
    </source>
</evidence>
<dbReference type="EMBL" id="HE650823">
    <property type="protein sequence ID" value="CCF57172.1"/>
    <property type="molecule type" value="Genomic_DNA"/>
</dbReference>
<dbReference type="KEGG" id="kaf:KAFR_0C01790"/>
<gene>
    <name evidence="12" type="primary">KAFR0C01790</name>
    <name evidence="12" type="ORF">KAFR_0C01790</name>
</gene>
<keyword evidence="10 11" id="KW-0066">ATP synthesis</keyword>
<keyword evidence="4 11" id="KW-0138">CF(0)</keyword>
<evidence type="ECO:0000313" key="13">
    <source>
        <dbReference type="Proteomes" id="UP000005220"/>
    </source>
</evidence>
<evidence type="ECO:0000256" key="4">
    <source>
        <dbReference type="ARBA" id="ARBA00022547"/>
    </source>
</evidence>
<dbReference type="GeneID" id="13885091"/>
<dbReference type="Proteomes" id="UP000005220">
    <property type="component" value="Chromosome 3"/>
</dbReference>
<comment type="function">
    <text evidence="11">Subunit e, of the mitochondrial membrane ATP synthase complex (F(1)F(0) ATP synthase or Complex V) that produces ATP from ADP in the presence of a proton gradient across the membrane which is generated by electron transport complexes of the respiratory chain. ATP synthase complex consist of a soluble F(1) head domain - the catalytic core - and a membrane F(1) domain - the membrane proton channel. These two domains are linked by a central stalk rotating inside the F(1) region and a stationary peripheral stalk. During catalysis, ATP synthesis in the catalytic domain of F(1) is coupled via a rotary mechanism of the central stalk subunits to proton translocation. In vivo, can only synthesize ATP although its ATP hydrolase activity can be activated artificially in vitro. Part of the complex F(0) domain.</text>
</comment>
<dbReference type="OrthoDB" id="2125027at2759"/>
<protein>
    <recommendedName>
        <fullName evidence="11">ATP synthase F(0) complex subunit e, mitochondrial</fullName>
    </recommendedName>
</protein>
<dbReference type="InParanoid" id="H2AS22"/>
<accession>H2AS22</accession>
<dbReference type="Pfam" id="PF05680">
    <property type="entry name" value="ATP-synt_E"/>
    <property type="match status" value="1"/>
</dbReference>
<dbReference type="GO" id="GO:0046933">
    <property type="term" value="F:proton-transporting ATP synthase activity, rotational mechanism"/>
    <property type="evidence" value="ECO:0007669"/>
    <property type="project" value="EnsemblFungi"/>
</dbReference>
<organism evidence="12 13">
    <name type="scientific">Kazachstania africana (strain ATCC 22294 / BCRC 22015 / CBS 2517 / CECT 1963 / NBRC 1671 / NRRL Y-8276)</name>
    <name type="common">Yeast</name>
    <name type="synonym">Kluyveromyces africanus</name>
    <dbReference type="NCBI Taxonomy" id="1071382"/>
    <lineage>
        <taxon>Eukaryota</taxon>
        <taxon>Fungi</taxon>
        <taxon>Dikarya</taxon>
        <taxon>Ascomycota</taxon>
        <taxon>Saccharomycotina</taxon>
        <taxon>Saccharomycetes</taxon>
        <taxon>Saccharomycetales</taxon>
        <taxon>Saccharomycetaceae</taxon>
        <taxon>Kazachstania</taxon>
    </lineage>
</organism>
<keyword evidence="5 11" id="KW-0375">Hydrogen ion transport</keyword>
<dbReference type="FunCoup" id="H2AS22">
    <property type="interactions" value="132"/>
</dbReference>
<dbReference type="GO" id="GO:0065003">
    <property type="term" value="P:protein-containing complex assembly"/>
    <property type="evidence" value="ECO:0007669"/>
    <property type="project" value="EnsemblFungi"/>
</dbReference>
<keyword evidence="13" id="KW-1185">Reference proteome</keyword>
<evidence type="ECO:0000256" key="10">
    <source>
        <dbReference type="ARBA" id="ARBA00023310"/>
    </source>
</evidence>
<proteinExistence type="inferred from homology"/>
<keyword evidence="6 11" id="KW-0999">Mitochondrion inner membrane</keyword>
<dbReference type="STRING" id="1071382.H2AS22"/>
<dbReference type="GO" id="GO:0005743">
    <property type="term" value="C:mitochondrial inner membrane"/>
    <property type="evidence" value="ECO:0007669"/>
    <property type="project" value="UniProtKB-SubCell"/>
</dbReference>
<comment type="subunit">
    <text evidence="11">F-type ATPases have 2 components, CF(1) - the catalytic core - and CF(0) - the membrane proton channel. CF(1) and CF(0) have multiple subunits.</text>
</comment>
<comment type="subcellular location">
    <subcellularLocation>
        <location evidence="1 11">Mitochondrion inner membrane</location>
    </subcellularLocation>
</comment>
<comment type="similarity">
    <text evidence="2 11">Belongs to the ATPase e subunit family.</text>
</comment>
<evidence type="ECO:0000256" key="11">
    <source>
        <dbReference type="RuleBase" id="RU367005"/>
    </source>
</evidence>
<reference evidence="12 13" key="1">
    <citation type="journal article" date="2011" name="Proc. Natl. Acad. Sci. U.S.A.">
        <title>Evolutionary erosion of yeast sex chromosomes by mating-type switching accidents.</title>
        <authorList>
            <person name="Gordon J.L."/>
            <person name="Armisen D."/>
            <person name="Proux-Wera E."/>
            <person name="Oheigeartaigh S.S."/>
            <person name="Byrne K.P."/>
            <person name="Wolfe K.H."/>
        </authorList>
    </citation>
    <scope>NUCLEOTIDE SEQUENCE [LARGE SCALE GENOMIC DNA]</scope>
    <source>
        <strain evidence="13">ATCC 22294 / BCRC 22015 / CBS 2517 / CECT 1963 / NBRC 1671 / NRRL Y-8276</strain>
    </source>
</reference>
<evidence type="ECO:0000256" key="8">
    <source>
        <dbReference type="ARBA" id="ARBA00023128"/>
    </source>
</evidence>
<keyword evidence="9" id="KW-0472">Membrane</keyword>
<evidence type="ECO:0000256" key="1">
    <source>
        <dbReference type="ARBA" id="ARBA00004273"/>
    </source>
</evidence>
<dbReference type="eggNOG" id="ENOG502SDS3">
    <property type="taxonomic scope" value="Eukaryota"/>
</dbReference>
<keyword evidence="8 11" id="KW-0496">Mitochondrion</keyword>
<dbReference type="InterPro" id="IPR008386">
    <property type="entry name" value="ATP_synth_F0_esu_mt"/>
</dbReference>
<keyword evidence="3 11" id="KW-0813">Transport</keyword>
<name>H2AS22_KAZAF</name>
<keyword evidence="7 11" id="KW-0406">Ion transport</keyword>
<dbReference type="RefSeq" id="XP_003956307.1">
    <property type="nucleotide sequence ID" value="XM_003956258.1"/>
</dbReference>
<evidence type="ECO:0000256" key="6">
    <source>
        <dbReference type="ARBA" id="ARBA00022792"/>
    </source>
</evidence>
<dbReference type="GO" id="GO:0045259">
    <property type="term" value="C:proton-transporting ATP synthase complex"/>
    <property type="evidence" value="ECO:0007669"/>
    <property type="project" value="UniProtKB-UniRule"/>
</dbReference>
<evidence type="ECO:0000256" key="3">
    <source>
        <dbReference type="ARBA" id="ARBA00022448"/>
    </source>
</evidence>
<dbReference type="GO" id="GO:0005198">
    <property type="term" value="F:structural molecule activity"/>
    <property type="evidence" value="ECO:0007669"/>
    <property type="project" value="EnsemblFungi"/>
</dbReference>
<dbReference type="HOGENOM" id="CLU_159435_1_0_1"/>
<evidence type="ECO:0000256" key="5">
    <source>
        <dbReference type="ARBA" id="ARBA00022781"/>
    </source>
</evidence>
<dbReference type="AlphaFoldDB" id="H2AS22"/>
<dbReference type="GO" id="GO:0042407">
    <property type="term" value="P:cristae formation"/>
    <property type="evidence" value="ECO:0007669"/>
    <property type="project" value="EnsemblFungi"/>
</dbReference>
<evidence type="ECO:0000256" key="9">
    <source>
        <dbReference type="ARBA" id="ARBA00023136"/>
    </source>
</evidence>
<evidence type="ECO:0000313" key="12">
    <source>
        <dbReference type="EMBL" id="CCF57172.1"/>
    </source>
</evidence>
<evidence type="ECO:0000256" key="2">
    <source>
        <dbReference type="ARBA" id="ARBA00007333"/>
    </source>
</evidence>